<dbReference type="SUPFAM" id="SSF46689">
    <property type="entry name" value="Homeodomain-like"/>
    <property type="match status" value="1"/>
</dbReference>
<feature type="DNA-binding region" description="Homeobox" evidence="4">
    <location>
        <begin position="21"/>
        <end position="66"/>
    </location>
</feature>
<feature type="region of interest" description="Disordered" evidence="6">
    <location>
        <begin position="1"/>
        <end position="32"/>
    </location>
</feature>
<accession>A0ABQ9EV19</accession>
<dbReference type="PANTHER" id="PTHR24338:SF0">
    <property type="entry name" value="MUSCLE SEGMENTATION HOMEOBOX"/>
    <property type="match status" value="1"/>
</dbReference>
<evidence type="ECO:0000256" key="6">
    <source>
        <dbReference type="SAM" id="MobiDB-lite"/>
    </source>
</evidence>
<reference evidence="8 9" key="1">
    <citation type="submission" date="2022-12" db="EMBL/GenBank/DDBJ databases">
        <title>Chromosome-level genome of Tegillarca granosa.</title>
        <authorList>
            <person name="Kim J."/>
        </authorList>
    </citation>
    <scope>NUCLEOTIDE SEQUENCE [LARGE SCALE GENOMIC DNA]</scope>
    <source>
        <strain evidence="8">Teg-2019</strain>
        <tissue evidence="8">Adductor muscle</tissue>
    </source>
</reference>
<name>A0ABQ9EV19_TEGGR</name>
<dbReference type="InterPro" id="IPR009057">
    <property type="entry name" value="Homeodomain-like_sf"/>
</dbReference>
<evidence type="ECO:0000256" key="4">
    <source>
        <dbReference type="PROSITE-ProRule" id="PRU00108"/>
    </source>
</evidence>
<dbReference type="PANTHER" id="PTHR24338">
    <property type="entry name" value="HOMEOBOX PROTEIN MSX"/>
    <property type="match status" value="1"/>
</dbReference>
<dbReference type="Pfam" id="PF00046">
    <property type="entry name" value="Homeodomain"/>
    <property type="match status" value="1"/>
</dbReference>
<evidence type="ECO:0000313" key="9">
    <source>
        <dbReference type="Proteomes" id="UP001217089"/>
    </source>
</evidence>
<dbReference type="EMBL" id="JARBDR010000657">
    <property type="protein sequence ID" value="KAJ8309024.1"/>
    <property type="molecule type" value="Genomic_DNA"/>
</dbReference>
<evidence type="ECO:0000313" key="8">
    <source>
        <dbReference type="EMBL" id="KAJ8309024.1"/>
    </source>
</evidence>
<evidence type="ECO:0000256" key="5">
    <source>
        <dbReference type="RuleBase" id="RU000682"/>
    </source>
</evidence>
<evidence type="ECO:0000256" key="2">
    <source>
        <dbReference type="ARBA" id="ARBA00022473"/>
    </source>
</evidence>
<keyword evidence="9" id="KW-1185">Reference proteome</keyword>
<dbReference type="CDD" id="cd00086">
    <property type="entry name" value="homeodomain"/>
    <property type="match status" value="1"/>
</dbReference>
<dbReference type="Gene3D" id="1.10.10.60">
    <property type="entry name" value="Homeodomain-like"/>
    <property type="match status" value="1"/>
</dbReference>
<feature type="compositionally biased region" description="Basic residues" evidence="6">
    <location>
        <begin position="1"/>
        <end position="22"/>
    </location>
</feature>
<comment type="subcellular location">
    <subcellularLocation>
        <location evidence="1 4 5">Nucleus</location>
    </subcellularLocation>
</comment>
<keyword evidence="4 5" id="KW-0371">Homeobox</keyword>
<comment type="similarity">
    <text evidence="3">Belongs to the Msh homeobox family.</text>
</comment>
<keyword evidence="2" id="KW-0217">Developmental protein</keyword>
<proteinExistence type="inferred from homology"/>
<keyword evidence="4 5" id="KW-0539">Nucleus</keyword>
<dbReference type="Proteomes" id="UP001217089">
    <property type="component" value="Unassembled WGS sequence"/>
</dbReference>
<keyword evidence="4 5" id="KW-0238">DNA-binding</keyword>
<dbReference type="InterPro" id="IPR050674">
    <property type="entry name" value="Msh_Homeobox_Regulators"/>
</dbReference>
<evidence type="ECO:0000259" key="7">
    <source>
        <dbReference type="PROSITE" id="PS50071"/>
    </source>
</evidence>
<comment type="caution">
    <text evidence="8">The sequence shown here is derived from an EMBL/GenBank/DDBJ whole genome shotgun (WGS) entry which is preliminary data.</text>
</comment>
<protein>
    <recommendedName>
        <fullName evidence="7">Homeobox domain-containing protein</fullName>
    </recommendedName>
</protein>
<sequence length="84" mass="9779">MSNKIKQRIKRKDGTKKRKLGRNPRVPFTQHQVAALEQKFRRTHYLSSMDVAELSAALNLTETRVSLHNVRHYILSTDSDLSFN</sequence>
<evidence type="ECO:0000256" key="3">
    <source>
        <dbReference type="ARBA" id="ARBA00038425"/>
    </source>
</evidence>
<organism evidence="8 9">
    <name type="scientific">Tegillarca granosa</name>
    <name type="common">Malaysian cockle</name>
    <name type="synonym">Anadara granosa</name>
    <dbReference type="NCBI Taxonomy" id="220873"/>
    <lineage>
        <taxon>Eukaryota</taxon>
        <taxon>Metazoa</taxon>
        <taxon>Spiralia</taxon>
        <taxon>Lophotrochozoa</taxon>
        <taxon>Mollusca</taxon>
        <taxon>Bivalvia</taxon>
        <taxon>Autobranchia</taxon>
        <taxon>Pteriomorphia</taxon>
        <taxon>Arcoida</taxon>
        <taxon>Arcoidea</taxon>
        <taxon>Arcidae</taxon>
        <taxon>Tegillarca</taxon>
    </lineage>
</organism>
<gene>
    <name evidence="8" type="ORF">KUTeg_013898</name>
</gene>
<feature type="domain" description="Homeobox" evidence="7">
    <location>
        <begin position="19"/>
        <end position="65"/>
    </location>
</feature>
<dbReference type="PROSITE" id="PS50071">
    <property type="entry name" value="HOMEOBOX_2"/>
    <property type="match status" value="1"/>
</dbReference>
<evidence type="ECO:0000256" key="1">
    <source>
        <dbReference type="ARBA" id="ARBA00004123"/>
    </source>
</evidence>
<dbReference type="InterPro" id="IPR001356">
    <property type="entry name" value="HD"/>
</dbReference>
<dbReference type="SMART" id="SM00389">
    <property type="entry name" value="HOX"/>
    <property type="match status" value="1"/>
</dbReference>